<dbReference type="InterPro" id="IPR027417">
    <property type="entry name" value="P-loop_NTPase"/>
</dbReference>
<keyword evidence="1" id="KW-0812">Transmembrane</keyword>
<organism evidence="2 3">
    <name type="scientific">Rhizoclosmatium globosum</name>
    <dbReference type="NCBI Taxonomy" id="329046"/>
    <lineage>
        <taxon>Eukaryota</taxon>
        <taxon>Fungi</taxon>
        <taxon>Fungi incertae sedis</taxon>
        <taxon>Chytridiomycota</taxon>
        <taxon>Chytridiomycota incertae sedis</taxon>
        <taxon>Chytridiomycetes</taxon>
        <taxon>Chytridiales</taxon>
        <taxon>Chytriomycetaceae</taxon>
        <taxon>Rhizoclosmatium</taxon>
    </lineage>
</organism>
<proteinExistence type="predicted"/>
<dbReference type="AlphaFoldDB" id="A0A1Y2CCE6"/>
<dbReference type="SUPFAM" id="SSF52540">
    <property type="entry name" value="P-loop containing nucleoside triphosphate hydrolases"/>
    <property type="match status" value="1"/>
</dbReference>
<dbReference type="Proteomes" id="UP000193642">
    <property type="component" value="Unassembled WGS sequence"/>
</dbReference>
<dbReference type="OrthoDB" id="2097549at2759"/>
<accession>A0A1Y2CCE6</accession>
<evidence type="ECO:0000313" key="2">
    <source>
        <dbReference type="EMBL" id="ORY44708.1"/>
    </source>
</evidence>
<keyword evidence="3" id="KW-1185">Reference proteome</keyword>
<sequence length="651" mass="74691">MSRNADITLTRTNGRMYVSDEGNTVLTLELSGKNLNYIKQKQEWNTTYQEKTFQFETTFSSQNMAHAQCIFNQHFHPNSTAMVLTIQTEKGSTTIRIEQPYIFFKASSTPYKDLSKGYMILKLQQFLRGQGTTDPSIKTLDFSFELGYEKAMMAFDKIAEIIPGIDLTMEANEFAKLVQAELIKPIAIEIKDKHHAQELVWLGVCSTVMDAAKYVMQKAWDYQEMRLAVVAAGVWTVALIVTTVITINAIRDFDNLTEAVAYDLILAKLYNVIKTSANQKFSRTEANESVSNYEDEFAKMTKTAGSIEDVMDANLYSTKTIKEVANRIRLVLLFRDIRLFISNCVIIGVMGIQQAGKTTTVRRLFKHASESITSRELTKNTTIPVPYRDGNTYVIDFPGTGGHGHHYAEFTKLYGKICQAILVVLPAEFACTDEEVKTLQLVKTFEARVLVMRHRWGEKAGLCEKNYSDVKAILKSHQDHEVTTDSGVAIKPFQELEFCITEFNGELWERAGQWLKDCNVWDIKRVRDWIRYNTVIRNRLDHVMPQSNAVWSTDKNQWIDEISPFQLFWNSPQSRRDNAAQENNRLMLAFKSLRGHGIADEDLVNFRYLIGLDQMREFCREDNRSFKILECQIALESHNGHARNAYRELTK</sequence>
<evidence type="ECO:0000313" key="3">
    <source>
        <dbReference type="Proteomes" id="UP000193642"/>
    </source>
</evidence>
<keyword evidence="1" id="KW-1133">Transmembrane helix</keyword>
<feature type="transmembrane region" description="Helical" evidence="1">
    <location>
        <begin position="227"/>
        <end position="250"/>
    </location>
</feature>
<keyword evidence="1" id="KW-0472">Membrane</keyword>
<evidence type="ECO:0000256" key="1">
    <source>
        <dbReference type="SAM" id="Phobius"/>
    </source>
</evidence>
<dbReference type="Gene3D" id="3.40.50.300">
    <property type="entry name" value="P-loop containing nucleotide triphosphate hydrolases"/>
    <property type="match status" value="1"/>
</dbReference>
<evidence type="ECO:0008006" key="4">
    <source>
        <dbReference type="Google" id="ProtNLM"/>
    </source>
</evidence>
<protein>
    <recommendedName>
        <fullName evidence="4">G domain-containing protein</fullName>
    </recommendedName>
</protein>
<gene>
    <name evidence="2" type="ORF">BCR33DRAFT_737737</name>
</gene>
<dbReference type="EMBL" id="MCGO01000021">
    <property type="protein sequence ID" value="ORY44708.1"/>
    <property type="molecule type" value="Genomic_DNA"/>
</dbReference>
<reference evidence="2 3" key="1">
    <citation type="submission" date="2016-07" db="EMBL/GenBank/DDBJ databases">
        <title>Pervasive Adenine N6-methylation of Active Genes in Fungi.</title>
        <authorList>
            <consortium name="DOE Joint Genome Institute"/>
            <person name="Mondo S.J."/>
            <person name="Dannebaum R.O."/>
            <person name="Kuo R.C."/>
            <person name="Labutti K."/>
            <person name="Haridas S."/>
            <person name="Kuo A."/>
            <person name="Salamov A."/>
            <person name="Ahrendt S.R."/>
            <person name="Lipzen A."/>
            <person name="Sullivan W."/>
            <person name="Andreopoulos W.B."/>
            <person name="Clum A."/>
            <person name="Lindquist E."/>
            <person name="Daum C."/>
            <person name="Ramamoorthy G.K."/>
            <person name="Gryganskyi A."/>
            <person name="Culley D."/>
            <person name="Magnuson J.K."/>
            <person name="James T.Y."/>
            <person name="O'Malley M.A."/>
            <person name="Stajich J.E."/>
            <person name="Spatafora J.W."/>
            <person name="Visel A."/>
            <person name="Grigoriev I.V."/>
        </authorList>
    </citation>
    <scope>NUCLEOTIDE SEQUENCE [LARGE SCALE GENOMIC DNA]</scope>
    <source>
        <strain evidence="2 3">JEL800</strain>
    </source>
</reference>
<comment type="caution">
    <text evidence="2">The sequence shown here is derived from an EMBL/GenBank/DDBJ whole genome shotgun (WGS) entry which is preliminary data.</text>
</comment>
<name>A0A1Y2CCE6_9FUNG</name>